<evidence type="ECO:0000313" key="8">
    <source>
        <dbReference type="Proteomes" id="UP000002320"/>
    </source>
</evidence>
<keyword evidence="8" id="KW-1185">Reference proteome</keyword>
<evidence type="ECO:0000313" key="6">
    <source>
        <dbReference type="EMBL" id="EDS42138.1"/>
    </source>
</evidence>
<evidence type="ECO:0000259" key="5">
    <source>
        <dbReference type="Pfam" id="PF07650"/>
    </source>
</evidence>
<reference evidence="7" key="2">
    <citation type="submission" date="2021-02" db="UniProtKB">
        <authorList>
            <consortium name="EnsemblMetazoa"/>
        </authorList>
    </citation>
    <scope>IDENTIFICATION</scope>
    <source>
        <strain evidence="7">JHB</strain>
    </source>
</reference>
<keyword evidence="2" id="KW-0694">RNA-binding</keyword>
<organism>
    <name type="scientific">Culex quinquefasciatus</name>
    <name type="common">Southern house mosquito</name>
    <name type="synonym">Culex pungens</name>
    <dbReference type="NCBI Taxonomy" id="7176"/>
    <lineage>
        <taxon>Eukaryota</taxon>
        <taxon>Metazoa</taxon>
        <taxon>Ecdysozoa</taxon>
        <taxon>Arthropoda</taxon>
        <taxon>Hexapoda</taxon>
        <taxon>Insecta</taxon>
        <taxon>Pterygota</taxon>
        <taxon>Neoptera</taxon>
        <taxon>Endopterygota</taxon>
        <taxon>Diptera</taxon>
        <taxon>Nematocera</taxon>
        <taxon>Culicoidea</taxon>
        <taxon>Culicidae</taxon>
        <taxon>Culicinae</taxon>
        <taxon>Culicini</taxon>
        <taxon>Culex</taxon>
        <taxon>Culex</taxon>
    </lineage>
</organism>
<dbReference type="GO" id="GO:0005840">
    <property type="term" value="C:ribosome"/>
    <property type="evidence" value="ECO:0007669"/>
    <property type="project" value="UniProtKB-KW"/>
</dbReference>
<dbReference type="InterPro" id="IPR015946">
    <property type="entry name" value="KH_dom-like_a/b"/>
</dbReference>
<dbReference type="Pfam" id="PF07650">
    <property type="entry name" value="KH_2"/>
    <property type="match status" value="1"/>
</dbReference>
<dbReference type="HOGENOM" id="CLU_991289_0_0_1"/>
<dbReference type="InterPro" id="IPR004044">
    <property type="entry name" value="KH_dom_type_2"/>
</dbReference>
<gene>
    <name evidence="7" type="primary">6035839</name>
    <name evidence="6" type="ORF">CpipJ_CPIJ004315</name>
</gene>
<evidence type="ECO:0000256" key="3">
    <source>
        <dbReference type="ARBA" id="ARBA00022980"/>
    </source>
</evidence>
<dbReference type="Proteomes" id="UP000002320">
    <property type="component" value="Unassembled WGS sequence"/>
</dbReference>
<evidence type="ECO:0000313" key="7">
    <source>
        <dbReference type="EnsemblMetazoa" id="CPIJ004315-PA"/>
    </source>
</evidence>
<dbReference type="InterPro" id="IPR009019">
    <property type="entry name" value="KH_sf_prok-type"/>
</dbReference>
<keyword evidence="3 6" id="KW-0689">Ribosomal protein</keyword>
<dbReference type="STRING" id="7176.B0WB73"/>
<dbReference type="eggNOG" id="KOG3181">
    <property type="taxonomic scope" value="Eukaryota"/>
</dbReference>
<dbReference type="InParanoid" id="B0WB73"/>
<dbReference type="GO" id="GO:1990904">
    <property type="term" value="C:ribonucleoprotein complex"/>
    <property type="evidence" value="ECO:0007669"/>
    <property type="project" value="UniProtKB-KW"/>
</dbReference>
<proteinExistence type="inferred from homology"/>
<dbReference type="Gene3D" id="3.30.300.20">
    <property type="match status" value="1"/>
</dbReference>
<reference evidence="6" key="1">
    <citation type="submission" date="2007-03" db="EMBL/GenBank/DDBJ databases">
        <title>Annotation of Culex pipiens quinquefasciatus.</title>
        <authorList>
            <consortium name="The Broad Institute Genome Sequencing Platform"/>
            <person name="Atkinson P.W."/>
            <person name="Hemingway J."/>
            <person name="Christensen B.M."/>
            <person name="Higgs S."/>
            <person name="Kodira C."/>
            <person name="Hannick L."/>
            <person name="Megy K."/>
            <person name="O'Leary S."/>
            <person name="Pearson M."/>
            <person name="Haas B.J."/>
            <person name="Mauceli E."/>
            <person name="Wortman J.R."/>
            <person name="Lee N.H."/>
            <person name="Guigo R."/>
            <person name="Stanke M."/>
            <person name="Alvarado L."/>
            <person name="Amedeo P."/>
            <person name="Antoine C.H."/>
            <person name="Arensburger P."/>
            <person name="Bidwell S.L."/>
            <person name="Crawford M."/>
            <person name="Camaro F."/>
            <person name="Devon K."/>
            <person name="Engels R."/>
            <person name="Hammond M."/>
            <person name="Howarth C."/>
            <person name="Koehrsen M."/>
            <person name="Lawson D."/>
            <person name="Montgomery P."/>
            <person name="Nene V."/>
            <person name="Nusbaum C."/>
            <person name="Puiu D."/>
            <person name="Romero-Severson J."/>
            <person name="Severson D.W."/>
            <person name="Shumway M."/>
            <person name="Sisk P."/>
            <person name="Stolte C."/>
            <person name="Zeng Q."/>
            <person name="Eisenstadt E."/>
            <person name="Fraser-Liggett C."/>
            <person name="Strausberg R."/>
            <person name="Galagan J."/>
            <person name="Birren B."/>
            <person name="Collins F.H."/>
        </authorList>
    </citation>
    <scope>NUCLEOTIDE SEQUENCE [LARGE SCALE GENOMIC DNA]</scope>
    <source>
        <strain evidence="6">JHB</strain>
    </source>
</reference>
<protein>
    <submittedName>
        <fullName evidence="6">Ribosomal protein S3</fullName>
    </submittedName>
</protein>
<feature type="domain" description="KH type-2" evidence="5">
    <location>
        <begin position="22"/>
        <end position="66"/>
    </location>
</feature>
<dbReference type="AlphaFoldDB" id="B0WB73"/>
<sequence length="281" mass="31812">MRAKPTMRPFFAWPAAADDFLSVEVHVTSIRTEIIIMTTRTQKVLGEKGHHIRELTAVVQKLIRDLRVPAWSPEPRVPRWSCLGKIMLPWDPNGKIDPKEPLPENVLVVEPKDEIMHNTPGTKNNLKLGGGFTSLSVQDNRVTGYRPKNLKVPFRLTEVYGWNNRQKRFRSNGSRIKRKSSQVVLTCHSTNCSAAMVKFLAYDSCCHLRQFVHSSMQQYKYISGFTAPASNYLGICPTGVIANSDILGRLLSPTKPKSKVQFDPELDDLMTDVLNDSRFMS</sequence>
<dbReference type="SUPFAM" id="SSF54814">
    <property type="entry name" value="Prokaryotic type KH domain (KH-domain type II)"/>
    <property type="match status" value="1"/>
</dbReference>
<dbReference type="KEGG" id="cqu:CpipJ_CPIJ004315"/>
<dbReference type="VEuPathDB" id="VectorBase:CPIJ004315"/>
<dbReference type="EnsemblMetazoa" id="CPIJ004315-RA">
    <property type="protein sequence ID" value="CPIJ004315-PA"/>
    <property type="gene ID" value="CPIJ004315"/>
</dbReference>
<comment type="similarity">
    <text evidence="1">Belongs to the universal ribosomal protein uS3 family.</text>
</comment>
<accession>B0WB73</accession>
<dbReference type="GO" id="GO:0003723">
    <property type="term" value="F:RNA binding"/>
    <property type="evidence" value="ECO:0007669"/>
    <property type="project" value="UniProtKB-KW"/>
</dbReference>
<dbReference type="Gene3D" id="3.30.1140.32">
    <property type="entry name" value="Ribosomal protein S3, C-terminal domain"/>
    <property type="match status" value="1"/>
</dbReference>
<name>B0WB73_CULQU</name>
<keyword evidence="4" id="KW-0687">Ribonucleoprotein</keyword>
<dbReference type="EMBL" id="DS231877">
    <property type="protein sequence ID" value="EDS42138.1"/>
    <property type="molecule type" value="Genomic_DNA"/>
</dbReference>
<evidence type="ECO:0000256" key="1">
    <source>
        <dbReference type="ARBA" id="ARBA00010761"/>
    </source>
</evidence>
<evidence type="ECO:0000256" key="4">
    <source>
        <dbReference type="ARBA" id="ARBA00023274"/>
    </source>
</evidence>
<evidence type="ECO:0000256" key="2">
    <source>
        <dbReference type="ARBA" id="ARBA00022884"/>
    </source>
</evidence>
<dbReference type="InterPro" id="IPR036419">
    <property type="entry name" value="Ribosomal_S3_C_sf"/>
</dbReference>